<keyword evidence="5 7" id="KW-0472">Membrane</keyword>
<feature type="transmembrane region" description="Helical" evidence="7">
    <location>
        <begin position="40"/>
        <end position="61"/>
    </location>
</feature>
<evidence type="ECO:0000313" key="9">
    <source>
        <dbReference type="Proteomes" id="UP000040453"/>
    </source>
</evidence>
<dbReference type="OrthoDB" id="9784538at2"/>
<dbReference type="GO" id="GO:0022857">
    <property type="term" value="F:transmembrane transporter activity"/>
    <property type="evidence" value="ECO:0007669"/>
    <property type="project" value="InterPro"/>
</dbReference>
<keyword evidence="4 7" id="KW-1133">Transmembrane helix</keyword>
<name>A0A0A1MT17_9BACI</name>
<sequence>MEERVKDIDEKIEEQKDGKPPKPSKDPKKKWDARAVLDKFGALFGLIGLSVILTILAPSFITIDNLMNVARQASINALLSLGMLLPIITAGIDLSVGSILALSIVLGGIVTVSWGMSPVVGLIVLLLAGAVAGLINGLLLTKLRLPHPFISTLGTMNVYRGLALIVTGASPIFGFPLLINYVGQESINIVPVSFILVIIVAVLMHIFLNRTATGRYIYAIGGNKEAARLSGIPVDRVLIIVYTVSGFMAALGGLVLIGRTNSASPIAGLTYELDAIAAVIIGGASFFGGVGTVVGTLIGALIIAVLRNGLNLIGTSSDLQTVVIGIVIILAVYVDVLRRKGTKK</sequence>
<reference evidence="8 9" key="1">
    <citation type="submission" date="2014-11" db="EMBL/GenBank/DDBJ databases">
        <authorList>
            <person name="Urmite Genomes Urmite Genomes"/>
        </authorList>
    </citation>
    <scope>NUCLEOTIDE SEQUENCE [LARGE SCALE GENOMIC DNA]</scope>
    <source>
        <strain evidence="8 9">Oc5</strain>
    </source>
</reference>
<feature type="transmembrane region" description="Helical" evidence="7">
    <location>
        <begin position="277"/>
        <end position="306"/>
    </location>
</feature>
<proteinExistence type="predicted"/>
<keyword evidence="2" id="KW-1003">Cell membrane</keyword>
<dbReference type="PANTHER" id="PTHR32196">
    <property type="entry name" value="ABC TRANSPORTER PERMEASE PROTEIN YPHD-RELATED-RELATED"/>
    <property type="match status" value="1"/>
</dbReference>
<dbReference type="GO" id="GO:0005886">
    <property type="term" value="C:plasma membrane"/>
    <property type="evidence" value="ECO:0007669"/>
    <property type="project" value="UniProtKB-SubCell"/>
</dbReference>
<evidence type="ECO:0000256" key="7">
    <source>
        <dbReference type="SAM" id="Phobius"/>
    </source>
</evidence>
<feature type="transmembrane region" description="Helical" evidence="7">
    <location>
        <begin position="237"/>
        <end position="257"/>
    </location>
</feature>
<feature type="transmembrane region" description="Helical" evidence="7">
    <location>
        <begin position="73"/>
        <end position="92"/>
    </location>
</feature>
<evidence type="ECO:0000256" key="6">
    <source>
        <dbReference type="SAM" id="MobiDB-lite"/>
    </source>
</evidence>
<evidence type="ECO:0000256" key="3">
    <source>
        <dbReference type="ARBA" id="ARBA00022692"/>
    </source>
</evidence>
<evidence type="ECO:0000256" key="2">
    <source>
        <dbReference type="ARBA" id="ARBA00022475"/>
    </source>
</evidence>
<feature type="transmembrane region" description="Helical" evidence="7">
    <location>
        <begin position="122"/>
        <end position="141"/>
    </location>
</feature>
<dbReference type="InterPro" id="IPR001851">
    <property type="entry name" value="ABC_transp_permease"/>
</dbReference>
<feature type="transmembrane region" description="Helical" evidence="7">
    <location>
        <begin position="318"/>
        <end position="336"/>
    </location>
</feature>
<evidence type="ECO:0000256" key="1">
    <source>
        <dbReference type="ARBA" id="ARBA00004651"/>
    </source>
</evidence>
<dbReference type="CDD" id="cd06579">
    <property type="entry name" value="TM_PBP1_transp_AraH_like"/>
    <property type="match status" value="1"/>
</dbReference>
<feature type="region of interest" description="Disordered" evidence="6">
    <location>
        <begin position="1"/>
        <end position="30"/>
    </location>
</feature>
<keyword evidence="3 7" id="KW-0812">Transmembrane</keyword>
<evidence type="ECO:0000313" key="8">
    <source>
        <dbReference type="EMBL" id="CEI82131.1"/>
    </source>
</evidence>
<protein>
    <submittedName>
        <fullName evidence="8">Ribose transport system permease protein RbsC</fullName>
    </submittedName>
</protein>
<accession>A0A0A1MT17</accession>
<comment type="subcellular location">
    <subcellularLocation>
        <location evidence="1">Cell membrane</location>
        <topology evidence="1">Multi-pass membrane protein</topology>
    </subcellularLocation>
</comment>
<feature type="transmembrane region" description="Helical" evidence="7">
    <location>
        <begin position="99"/>
        <end position="116"/>
    </location>
</feature>
<organism evidence="8 9">
    <name type="scientific">Oceanobacillus oncorhynchi</name>
    <dbReference type="NCBI Taxonomy" id="545501"/>
    <lineage>
        <taxon>Bacteria</taxon>
        <taxon>Bacillati</taxon>
        <taxon>Bacillota</taxon>
        <taxon>Bacilli</taxon>
        <taxon>Bacillales</taxon>
        <taxon>Bacillaceae</taxon>
        <taxon>Oceanobacillus</taxon>
    </lineage>
</organism>
<dbReference type="Proteomes" id="UP000040453">
    <property type="component" value="Unassembled WGS sequence"/>
</dbReference>
<dbReference type="STRING" id="545501.BN997_01989"/>
<feature type="transmembrane region" description="Helical" evidence="7">
    <location>
        <begin position="162"/>
        <end position="183"/>
    </location>
</feature>
<dbReference type="EMBL" id="CDGG01000001">
    <property type="protein sequence ID" value="CEI82131.1"/>
    <property type="molecule type" value="Genomic_DNA"/>
</dbReference>
<keyword evidence="9" id="KW-1185">Reference proteome</keyword>
<dbReference type="AlphaFoldDB" id="A0A0A1MT17"/>
<evidence type="ECO:0000256" key="5">
    <source>
        <dbReference type="ARBA" id="ARBA00023136"/>
    </source>
</evidence>
<evidence type="ECO:0000256" key="4">
    <source>
        <dbReference type="ARBA" id="ARBA00022989"/>
    </source>
</evidence>
<dbReference type="Pfam" id="PF02653">
    <property type="entry name" value="BPD_transp_2"/>
    <property type="match status" value="1"/>
</dbReference>
<gene>
    <name evidence="8" type="primary">rbsC_1</name>
    <name evidence="8" type="ORF">BN997_01989</name>
</gene>
<feature type="transmembrane region" description="Helical" evidence="7">
    <location>
        <begin position="189"/>
        <end position="208"/>
    </location>
</feature>
<dbReference type="RefSeq" id="WP_084612908.1">
    <property type="nucleotide sequence ID" value="NZ_CDGG01000001.1"/>
</dbReference>